<evidence type="ECO:0000313" key="3">
    <source>
        <dbReference type="Proteomes" id="UP000266177"/>
    </source>
</evidence>
<accession>A0A3A3GN27</accession>
<keyword evidence="1" id="KW-0732">Signal</keyword>
<dbReference type="Proteomes" id="UP000266177">
    <property type="component" value="Unassembled WGS sequence"/>
</dbReference>
<sequence length="79" mass="9008">MKFLKKTLAAFLSMVVLMVLLVTPTFAYNAEENYNTFQTNVVDENFNVVGKRITAITTETLENDGVKTIKLHESTHYIH</sequence>
<proteinExistence type="predicted"/>
<gene>
    <name evidence="2" type="ORF">DQX05_05720</name>
</gene>
<evidence type="ECO:0000313" key="2">
    <source>
        <dbReference type="EMBL" id="RJG25585.1"/>
    </source>
</evidence>
<comment type="caution">
    <text evidence="2">The sequence shown here is derived from an EMBL/GenBank/DDBJ whole genome shotgun (WGS) entry which is preliminary data.</text>
</comment>
<protein>
    <submittedName>
        <fullName evidence="2">Uncharacterized protein</fullName>
    </submittedName>
</protein>
<dbReference type="EMBL" id="QYZD01000003">
    <property type="protein sequence ID" value="RJG25585.1"/>
    <property type="molecule type" value="Genomic_DNA"/>
</dbReference>
<reference evidence="2 3" key="1">
    <citation type="submission" date="2018-09" db="EMBL/GenBank/DDBJ databases">
        <title>Paenibacillus SK2017-BO5.</title>
        <authorList>
            <person name="Piskunova J.V."/>
            <person name="Dubiley S.A."/>
            <person name="Severinov K.V."/>
        </authorList>
    </citation>
    <scope>NUCLEOTIDE SEQUENCE [LARGE SCALE GENOMIC DNA]</scope>
    <source>
        <strain evidence="2 3">BO5</strain>
    </source>
</reference>
<organism evidence="2 3">
    <name type="scientific">Paenibacillus thiaminolyticus</name>
    <name type="common">Bacillus thiaminolyticus</name>
    <dbReference type="NCBI Taxonomy" id="49283"/>
    <lineage>
        <taxon>Bacteria</taxon>
        <taxon>Bacillati</taxon>
        <taxon>Bacillota</taxon>
        <taxon>Bacilli</taxon>
        <taxon>Bacillales</taxon>
        <taxon>Paenibacillaceae</taxon>
        <taxon>Paenibacillus</taxon>
    </lineage>
</organism>
<dbReference type="RefSeq" id="WP_119791676.1">
    <property type="nucleotide sequence ID" value="NZ_QYZD01000003.1"/>
</dbReference>
<feature type="signal peptide" evidence="1">
    <location>
        <begin position="1"/>
        <end position="27"/>
    </location>
</feature>
<feature type="chain" id="PRO_5038925054" evidence="1">
    <location>
        <begin position="28"/>
        <end position="79"/>
    </location>
</feature>
<name>A0A3A3GN27_PANTH</name>
<dbReference type="AlphaFoldDB" id="A0A3A3GN27"/>
<evidence type="ECO:0000256" key="1">
    <source>
        <dbReference type="SAM" id="SignalP"/>
    </source>
</evidence>